<accession>A0A3G5A3H7</accession>
<sequence length="201" mass="23479">MAEPGNLNELNVAISRGEAQLGMLREMKRQAERQREMEEYAAVREARRLEFDARARIEADKKVAAAEAEVLRAAELVRGSAPYVERCMREMECIEEIDRAHPAFREEKALREYVSEVHRRHNDALLEEMVFPGCDHLSEHRKDSDYDGDGEEEKCTWTYGAKRCSCGNRRILWDIPDDFDWFDREQFSIDSEIPVGEKYEC</sequence>
<proteinExistence type="predicted"/>
<reference evidence="1" key="1">
    <citation type="submission" date="2018-10" db="EMBL/GenBank/DDBJ databases">
        <title>Hidden diversity of soil giant viruses.</title>
        <authorList>
            <person name="Schulz F."/>
            <person name="Alteio L."/>
            <person name="Goudeau D."/>
            <person name="Ryan E.M."/>
            <person name="Malmstrom R.R."/>
            <person name="Blanchard J."/>
            <person name="Woyke T."/>
        </authorList>
    </citation>
    <scope>NUCLEOTIDE SEQUENCE</scope>
    <source>
        <strain evidence="1">HAV1</strain>
    </source>
</reference>
<protein>
    <submittedName>
        <fullName evidence="1">Uncharacterized protein</fullName>
    </submittedName>
</protein>
<gene>
    <name evidence="1" type="ORF">Harvfovirus5_45</name>
</gene>
<name>A0A3G5A3H7_9VIRU</name>
<dbReference type="EMBL" id="MK072247">
    <property type="protein sequence ID" value="AYV80741.1"/>
    <property type="molecule type" value="Genomic_DNA"/>
</dbReference>
<evidence type="ECO:0000313" key="1">
    <source>
        <dbReference type="EMBL" id="AYV80741.1"/>
    </source>
</evidence>
<organism evidence="1">
    <name type="scientific">Harvfovirus sp</name>
    <dbReference type="NCBI Taxonomy" id="2487768"/>
    <lineage>
        <taxon>Viruses</taxon>
        <taxon>Varidnaviria</taxon>
        <taxon>Bamfordvirae</taxon>
        <taxon>Nucleocytoviricota</taxon>
        <taxon>Megaviricetes</taxon>
        <taxon>Imitervirales</taxon>
        <taxon>Mimiviridae</taxon>
        <taxon>Klosneuvirinae</taxon>
    </lineage>
</organism>